<feature type="compositionally biased region" description="Basic and acidic residues" evidence="1">
    <location>
        <begin position="312"/>
        <end position="330"/>
    </location>
</feature>
<protein>
    <recommendedName>
        <fullName evidence="3">UBZ4-type domain-containing protein</fullName>
    </recommendedName>
</protein>
<feature type="compositionally biased region" description="Basic and acidic residues" evidence="1">
    <location>
        <begin position="365"/>
        <end position="383"/>
    </location>
</feature>
<accession>A0A1J3D1P9</accession>
<dbReference type="AlphaFoldDB" id="A0A1J3D1P9"/>
<reference evidence="2" key="1">
    <citation type="submission" date="2016-07" db="EMBL/GenBank/DDBJ databases">
        <title>De novo transcriptome assembly of four accessions of the metal hyperaccumulator plant Noccaea caerulescens.</title>
        <authorList>
            <person name="Blande D."/>
            <person name="Halimaa P."/>
            <person name="Tervahauta A.I."/>
            <person name="Aarts M.G."/>
            <person name="Karenlampi S.O."/>
        </authorList>
    </citation>
    <scope>NUCLEOTIDE SEQUENCE</scope>
</reference>
<feature type="region of interest" description="Disordered" evidence="1">
    <location>
        <begin position="1"/>
        <end position="21"/>
    </location>
</feature>
<dbReference type="PANTHER" id="PTHR35767">
    <property type="entry name" value="HAPLESS PROTEIN"/>
    <property type="match status" value="1"/>
</dbReference>
<feature type="compositionally biased region" description="Acidic residues" evidence="1">
    <location>
        <begin position="506"/>
        <end position="517"/>
    </location>
</feature>
<feature type="compositionally biased region" description="Low complexity" evidence="1">
    <location>
        <begin position="9"/>
        <end position="19"/>
    </location>
</feature>
<feature type="compositionally biased region" description="Polar residues" evidence="1">
    <location>
        <begin position="426"/>
        <end position="453"/>
    </location>
</feature>
<gene>
    <name evidence="2" type="ORF">GA_TR8903_c0_g1_i1_g.28411</name>
</gene>
<proteinExistence type="predicted"/>
<evidence type="ECO:0008006" key="3">
    <source>
        <dbReference type="Google" id="ProtNLM"/>
    </source>
</evidence>
<feature type="compositionally biased region" description="Acidic residues" evidence="1">
    <location>
        <begin position="533"/>
        <end position="542"/>
    </location>
</feature>
<dbReference type="EMBL" id="GEVI01021780">
    <property type="protein sequence ID" value="JAU10540.1"/>
    <property type="molecule type" value="Transcribed_RNA"/>
</dbReference>
<sequence>MFLSSTDQSSPNNPSSSSNFLHLTNSSDELGQSSFSIRDYAFSYRTKNIKKSWPFSSTSLQLCLKHGLSDLLPPIQPPGSVISHPPEALSLKKPNITHVEAINHKRKLEKLGSNQISAKTKEGFENGLLATTSNSKIQVATVNKNPRKKCGLIVKPGACVDSRSKEDYSGLFAASESMALGTCPICKTFSSASNTTLNAHIDQCLSVDSVEQPMSKPNKPRTKPRLKVKSMVDIYATAKECTLEDLDRRNGTKWAMVSSYSNRVVSDSKPEASNKEKKKQRVLRVRADEDDVGIGPVYIDAKGQKLRILSEPSREHEEDVSEKKFSSEGKRFRKRLRGKKHSKQFTKPVPQSRKLIVREGNASKVPEDQRGYFEEGSGMERSETPGPSQRRLSRNGNKKGTKFCDQPCENGHSLSGDSLVLRGPSHVSTTDLSETVSSPLKSQNSWRIGGESQVSGKSWALSKRKSAKSASSFVANPLSCSVPVDKVFASETKGFMKLKKARLDFSENEDEDEDEEDTGKWESEMTQERELTDFDDWDDNEETDKVLLSSNPSISGEDNGYESYEETGNNEGDDDMLDKTNDADAEFESMIYEKSGCETAEGGSSFMEVDPIPIPGPPGSFLPSPWDMGTDAFENHGNSSVITSQVQSPQDQLDLTDRNTSESPVSAMSNFAAPETQTLSFHNMVAIDKRPSRFRDNDQSCCCQRKDKAFEDTTFGGQPPHMIQQDLDLLSKSVPTIPSNSNPVLRLMGKDLLVINQREEASFGDLSLKPTSQSLDLSKTQQLSPPVHLHHRPYGGNGLYFDTNTSFYNIP</sequence>
<feature type="compositionally biased region" description="Basic residues" evidence="1">
    <location>
        <begin position="331"/>
        <end position="344"/>
    </location>
</feature>
<organism evidence="2">
    <name type="scientific">Noccaea caerulescens</name>
    <name type="common">Alpine penny-cress</name>
    <name type="synonym">Thlaspi caerulescens</name>
    <dbReference type="NCBI Taxonomy" id="107243"/>
    <lineage>
        <taxon>Eukaryota</taxon>
        <taxon>Viridiplantae</taxon>
        <taxon>Streptophyta</taxon>
        <taxon>Embryophyta</taxon>
        <taxon>Tracheophyta</taxon>
        <taxon>Spermatophyta</taxon>
        <taxon>Magnoliopsida</taxon>
        <taxon>eudicotyledons</taxon>
        <taxon>Gunneridae</taxon>
        <taxon>Pentapetalae</taxon>
        <taxon>rosids</taxon>
        <taxon>malvids</taxon>
        <taxon>Brassicales</taxon>
        <taxon>Brassicaceae</taxon>
        <taxon>Coluteocarpeae</taxon>
        <taxon>Noccaea</taxon>
    </lineage>
</organism>
<feature type="region of interest" description="Disordered" evidence="1">
    <location>
        <begin position="310"/>
        <end position="453"/>
    </location>
</feature>
<dbReference type="PANTHER" id="PTHR35767:SF9">
    <property type="entry name" value="HAPLESS 8"/>
    <property type="match status" value="1"/>
</dbReference>
<evidence type="ECO:0000313" key="2">
    <source>
        <dbReference type="EMBL" id="JAU10540.1"/>
    </source>
</evidence>
<name>A0A1J3D1P9_NOCCA</name>
<feature type="compositionally biased region" description="Basic residues" evidence="1">
    <location>
        <begin position="391"/>
        <end position="401"/>
    </location>
</feature>
<feature type="region of interest" description="Disordered" evidence="1">
    <location>
        <begin position="504"/>
        <end position="579"/>
    </location>
</feature>
<dbReference type="Gene3D" id="3.30.160.60">
    <property type="entry name" value="Classic Zinc Finger"/>
    <property type="match status" value="1"/>
</dbReference>
<feature type="compositionally biased region" description="Basic and acidic residues" evidence="1">
    <location>
        <begin position="518"/>
        <end position="532"/>
    </location>
</feature>
<evidence type="ECO:0000256" key="1">
    <source>
        <dbReference type="SAM" id="MobiDB-lite"/>
    </source>
</evidence>